<name>A0A7K1V5Y4_9NOCA</name>
<dbReference type="RefSeq" id="WP_157391689.1">
    <property type="nucleotide sequence ID" value="NZ_WRPP01000008.1"/>
</dbReference>
<dbReference type="AlphaFoldDB" id="A0A7K1V5Y4"/>
<comment type="caution">
    <text evidence="2">The sequence shown here is derived from an EMBL/GenBank/DDBJ whole genome shotgun (WGS) entry which is preliminary data.</text>
</comment>
<dbReference type="EMBL" id="WRPP01000008">
    <property type="protein sequence ID" value="MVU82060.1"/>
    <property type="molecule type" value="Genomic_DNA"/>
</dbReference>
<sequence>MEPSDSDIEQRLRSTPPEAWQRLWSAYDALLAEQPSPWEIRTHTPNGALCMPYAVYSDTVNDVRRALTEVKVNVDFDWRNWDGIQRYEQGEDLAEAPVAEACRLLTMLTRAERFCDGTIGHALRTGTLQAALLRLRTWHDRTPRPPLPMPPWLTEDRQANAASPARPPTSLPLPPPPPSRFPPVPPR</sequence>
<gene>
    <name evidence="2" type="ORF">GPX89_33075</name>
</gene>
<keyword evidence="3" id="KW-1185">Reference proteome</keyword>
<evidence type="ECO:0000256" key="1">
    <source>
        <dbReference type="SAM" id="MobiDB-lite"/>
    </source>
</evidence>
<feature type="compositionally biased region" description="Pro residues" evidence="1">
    <location>
        <begin position="165"/>
        <end position="187"/>
    </location>
</feature>
<evidence type="ECO:0000313" key="3">
    <source>
        <dbReference type="Proteomes" id="UP000466794"/>
    </source>
</evidence>
<dbReference type="Proteomes" id="UP000466794">
    <property type="component" value="Unassembled WGS sequence"/>
</dbReference>
<evidence type="ECO:0000313" key="2">
    <source>
        <dbReference type="EMBL" id="MVU82060.1"/>
    </source>
</evidence>
<reference evidence="2 3" key="1">
    <citation type="submission" date="2019-12" db="EMBL/GenBank/DDBJ databases">
        <title>Nocardia sp. nov. ET3-3 isolated from soil.</title>
        <authorList>
            <person name="Kanchanasin P."/>
            <person name="Tanasupawat S."/>
            <person name="Yuki M."/>
            <person name="Kudo T."/>
        </authorList>
    </citation>
    <scope>NUCLEOTIDE SEQUENCE [LARGE SCALE GENOMIC DNA]</scope>
    <source>
        <strain evidence="2 3">ET3-3</strain>
    </source>
</reference>
<dbReference type="InterPro" id="IPR045425">
    <property type="entry name" value="DUF6508"/>
</dbReference>
<dbReference type="Pfam" id="PF20118">
    <property type="entry name" value="DUF6508"/>
    <property type="match status" value="1"/>
</dbReference>
<organism evidence="2 3">
    <name type="scientific">Nocardia terrae</name>
    <dbReference type="NCBI Taxonomy" id="2675851"/>
    <lineage>
        <taxon>Bacteria</taxon>
        <taxon>Bacillati</taxon>
        <taxon>Actinomycetota</taxon>
        <taxon>Actinomycetes</taxon>
        <taxon>Mycobacteriales</taxon>
        <taxon>Nocardiaceae</taxon>
        <taxon>Nocardia</taxon>
    </lineage>
</organism>
<feature type="region of interest" description="Disordered" evidence="1">
    <location>
        <begin position="140"/>
        <end position="187"/>
    </location>
</feature>
<proteinExistence type="predicted"/>
<protein>
    <submittedName>
        <fullName evidence="2">Uncharacterized protein</fullName>
    </submittedName>
</protein>
<accession>A0A7K1V5Y4</accession>